<dbReference type="InterPro" id="IPR051945">
    <property type="entry name" value="RRM_MRD1_RNA_proc_ribogen"/>
</dbReference>
<dbReference type="OrthoDB" id="439808at2759"/>
<feature type="region of interest" description="Disordered" evidence="6">
    <location>
        <begin position="331"/>
        <end position="423"/>
    </location>
</feature>
<dbReference type="Pfam" id="PF00076">
    <property type="entry name" value="RRM_1"/>
    <property type="match status" value="2"/>
</dbReference>
<feature type="domain" description="RRM" evidence="7">
    <location>
        <begin position="256"/>
        <end position="332"/>
    </location>
</feature>
<evidence type="ECO:0000256" key="4">
    <source>
        <dbReference type="ARBA" id="ARBA00023242"/>
    </source>
</evidence>
<dbReference type="EMBL" id="MCGN01000001">
    <property type="protein sequence ID" value="ORZ02886.1"/>
    <property type="molecule type" value="Genomic_DNA"/>
</dbReference>
<sequence>MASPTTMPTATTEKPAVEKPAADSNTNVDSEANDQNGKQVVEDYKVFVGNLPFKATQEMLTEFFGGAGKVVDATIIKHGRRSLGYGFVAFGTAAEAEKARNELNKKSFDGREINVEVAKPKTSEEAKAERRAAKQQKRKEKQAAAAAATATAAADPAVEAAANDSKADDAMGSDDTKRTRKSERRRRSTKSRRSKKATTAATSEGETQAQGETPQEESGKTVTTSSSESGEGKKKKAKAPRRKQRRSEENAEPSKTLVFVANLPYSTTDEGLGEVFKSYKVKSAQVAKMRSGRSKGYGFVDLENQEEQQRALENIKDVELDGRVIYLKAALSERAASPEANGTTSAAGSTEEKTVKREPKQEEPKKEEIKKAEPKKEEPKKEEPEKEEPKKEEHKKEEPKKEEPKKEELKKEDVTKKDEAQKK</sequence>
<protein>
    <recommendedName>
        <fullName evidence="7">RRM domain-containing protein</fullName>
    </recommendedName>
</protein>
<dbReference type="AlphaFoldDB" id="A0A1X2HTJ9"/>
<dbReference type="Gene3D" id="3.30.70.330">
    <property type="match status" value="2"/>
</dbReference>
<dbReference type="PANTHER" id="PTHR48039:SF5">
    <property type="entry name" value="RNA-BINDING PROTEIN 28"/>
    <property type="match status" value="1"/>
</dbReference>
<evidence type="ECO:0000256" key="1">
    <source>
        <dbReference type="ARBA" id="ARBA00004123"/>
    </source>
</evidence>
<feature type="domain" description="RRM" evidence="7">
    <location>
        <begin position="44"/>
        <end position="120"/>
    </location>
</feature>
<dbReference type="CDD" id="cd00590">
    <property type="entry name" value="RRM_SF"/>
    <property type="match status" value="2"/>
</dbReference>
<feature type="compositionally biased region" description="Low complexity" evidence="6">
    <location>
        <begin position="220"/>
        <end position="229"/>
    </location>
</feature>
<dbReference type="GO" id="GO:0003729">
    <property type="term" value="F:mRNA binding"/>
    <property type="evidence" value="ECO:0007669"/>
    <property type="project" value="TreeGrafter"/>
</dbReference>
<keyword evidence="2" id="KW-0677">Repeat</keyword>
<accession>A0A1X2HTJ9</accession>
<feature type="compositionally biased region" description="Basic residues" evidence="6">
    <location>
        <begin position="178"/>
        <end position="196"/>
    </location>
</feature>
<dbReference type="InParanoid" id="A0A1X2HTJ9"/>
<name>A0A1X2HTJ9_SYNRA</name>
<keyword evidence="9" id="KW-1185">Reference proteome</keyword>
<keyword evidence="4" id="KW-0539">Nucleus</keyword>
<evidence type="ECO:0000256" key="5">
    <source>
        <dbReference type="PROSITE-ProRule" id="PRU00176"/>
    </source>
</evidence>
<proteinExistence type="predicted"/>
<comment type="caution">
    <text evidence="8">The sequence shown here is derived from an EMBL/GenBank/DDBJ whole genome shotgun (WGS) entry which is preliminary data.</text>
</comment>
<feature type="compositionally biased region" description="Basic and acidic residues" evidence="6">
    <location>
        <begin position="115"/>
        <end position="132"/>
    </location>
</feature>
<dbReference type="InterPro" id="IPR012677">
    <property type="entry name" value="Nucleotide-bd_a/b_plait_sf"/>
</dbReference>
<organism evidence="8 9">
    <name type="scientific">Syncephalastrum racemosum</name>
    <name type="common">Filamentous fungus</name>
    <dbReference type="NCBI Taxonomy" id="13706"/>
    <lineage>
        <taxon>Eukaryota</taxon>
        <taxon>Fungi</taxon>
        <taxon>Fungi incertae sedis</taxon>
        <taxon>Mucoromycota</taxon>
        <taxon>Mucoromycotina</taxon>
        <taxon>Mucoromycetes</taxon>
        <taxon>Mucorales</taxon>
        <taxon>Syncephalastraceae</taxon>
        <taxon>Syncephalastrum</taxon>
    </lineage>
</organism>
<dbReference type="GO" id="GO:0005730">
    <property type="term" value="C:nucleolus"/>
    <property type="evidence" value="ECO:0007669"/>
    <property type="project" value="TreeGrafter"/>
</dbReference>
<feature type="compositionally biased region" description="Low complexity" evidence="6">
    <location>
        <begin position="143"/>
        <end position="162"/>
    </location>
</feature>
<feature type="compositionally biased region" description="Polar residues" evidence="6">
    <location>
        <begin position="23"/>
        <end position="37"/>
    </location>
</feature>
<feature type="region of interest" description="Disordered" evidence="6">
    <location>
        <begin position="115"/>
        <end position="256"/>
    </location>
</feature>
<feature type="compositionally biased region" description="Basic residues" evidence="6">
    <location>
        <begin position="233"/>
        <end position="245"/>
    </location>
</feature>
<feature type="compositionally biased region" description="Basic and acidic residues" evidence="6">
    <location>
        <begin position="350"/>
        <end position="423"/>
    </location>
</feature>
<dbReference type="SUPFAM" id="SSF54928">
    <property type="entry name" value="RNA-binding domain, RBD"/>
    <property type="match status" value="2"/>
</dbReference>
<evidence type="ECO:0000256" key="3">
    <source>
        <dbReference type="ARBA" id="ARBA00022884"/>
    </source>
</evidence>
<evidence type="ECO:0000256" key="2">
    <source>
        <dbReference type="ARBA" id="ARBA00022737"/>
    </source>
</evidence>
<dbReference type="SMART" id="SM00360">
    <property type="entry name" value="RRM"/>
    <property type="match status" value="2"/>
</dbReference>
<evidence type="ECO:0000259" key="7">
    <source>
        <dbReference type="PROSITE" id="PS50102"/>
    </source>
</evidence>
<dbReference type="Proteomes" id="UP000242180">
    <property type="component" value="Unassembled WGS sequence"/>
</dbReference>
<evidence type="ECO:0000313" key="8">
    <source>
        <dbReference type="EMBL" id="ORZ02886.1"/>
    </source>
</evidence>
<dbReference type="PANTHER" id="PTHR48039">
    <property type="entry name" value="RNA-BINDING MOTIF PROTEIN 14B"/>
    <property type="match status" value="1"/>
</dbReference>
<dbReference type="STRING" id="13706.A0A1X2HTJ9"/>
<dbReference type="PROSITE" id="PS50102">
    <property type="entry name" value="RRM"/>
    <property type="match status" value="2"/>
</dbReference>
<gene>
    <name evidence="8" type="ORF">BCR43DRAFT_482336</name>
</gene>
<evidence type="ECO:0000256" key="6">
    <source>
        <dbReference type="SAM" id="MobiDB-lite"/>
    </source>
</evidence>
<dbReference type="InterPro" id="IPR035979">
    <property type="entry name" value="RBD_domain_sf"/>
</dbReference>
<feature type="compositionally biased region" description="Basic and acidic residues" evidence="6">
    <location>
        <begin position="165"/>
        <end position="177"/>
    </location>
</feature>
<dbReference type="InterPro" id="IPR000504">
    <property type="entry name" value="RRM_dom"/>
</dbReference>
<evidence type="ECO:0000313" key="9">
    <source>
        <dbReference type="Proteomes" id="UP000242180"/>
    </source>
</evidence>
<feature type="compositionally biased region" description="Low complexity" evidence="6">
    <location>
        <begin position="1"/>
        <end position="12"/>
    </location>
</feature>
<reference evidence="8 9" key="1">
    <citation type="submission" date="2016-07" db="EMBL/GenBank/DDBJ databases">
        <title>Pervasive Adenine N6-methylation of Active Genes in Fungi.</title>
        <authorList>
            <consortium name="DOE Joint Genome Institute"/>
            <person name="Mondo S.J."/>
            <person name="Dannebaum R.O."/>
            <person name="Kuo R.C."/>
            <person name="Labutti K."/>
            <person name="Haridas S."/>
            <person name="Kuo A."/>
            <person name="Salamov A."/>
            <person name="Ahrendt S.R."/>
            <person name="Lipzen A."/>
            <person name="Sullivan W."/>
            <person name="Andreopoulos W.B."/>
            <person name="Clum A."/>
            <person name="Lindquist E."/>
            <person name="Daum C."/>
            <person name="Ramamoorthy G.K."/>
            <person name="Gryganskyi A."/>
            <person name="Culley D."/>
            <person name="Magnuson J.K."/>
            <person name="James T.Y."/>
            <person name="O'Malley M.A."/>
            <person name="Stajich J.E."/>
            <person name="Spatafora J.W."/>
            <person name="Visel A."/>
            <person name="Grigoriev I.V."/>
        </authorList>
    </citation>
    <scope>NUCLEOTIDE SEQUENCE [LARGE SCALE GENOMIC DNA]</scope>
    <source>
        <strain evidence="8 9">NRRL 2496</strain>
    </source>
</reference>
<dbReference type="OMA" id="KRHLGFA"/>
<feature type="region of interest" description="Disordered" evidence="6">
    <location>
        <begin position="1"/>
        <end position="37"/>
    </location>
</feature>
<keyword evidence="3 5" id="KW-0694">RNA-binding</keyword>
<comment type="subcellular location">
    <subcellularLocation>
        <location evidence="1">Nucleus</location>
    </subcellularLocation>
</comment>